<feature type="region of interest" description="Disordered" evidence="1">
    <location>
        <begin position="40"/>
        <end position="85"/>
    </location>
</feature>
<dbReference type="EMBL" id="CP034337">
    <property type="protein sequence ID" value="AZL71814.1"/>
    <property type="molecule type" value="Genomic_DNA"/>
</dbReference>
<evidence type="ECO:0000313" key="3">
    <source>
        <dbReference type="Proteomes" id="UP000272622"/>
    </source>
</evidence>
<protein>
    <submittedName>
        <fullName evidence="2">Uncharacterized protein</fullName>
    </submittedName>
</protein>
<keyword evidence="3" id="KW-1185">Reference proteome</keyword>
<gene>
    <name evidence="2" type="ORF">EI693_01340</name>
</gene>
<reference evidence="2 3" key="1">
    <citation type="submission" date="2018-12" db="EMBL/GenBank/DDBJ databases">
        <authorList>
            <person name="Li S."/>
            <person name="Yang R."/>
            <person name="Chen G."/>
            <person name="Zou L."/>
            <person name="Zhang C."/>
            <person name="Chen Y."/>
            <person name="Liu Z."/>
            <person name="Li Y."/>
            <person name="Yan Y."/>
            <person name="Huang M."/>
            <person name="Chen T."/>
        </authorList>
    </citation>
    <scope>NUCLEOTIDE SEQUENCE [LARGE SCALE GENOMIC DNA]</scope>
    <source>
        <strain evidence="2 3">2014</strain>
    </source>
</reference>
<accession>A0ABM7CKC2</accession>
<organism evidence="2 3">
    <name type="scientific">Pseudomonas oryziphila</name>
    <dbReference type="NCBI Taxonomy" id="2894079"/>
    <lineage>
        <taxon>Bacteria</taxon>
        <taxon>Pseudomonadati</taxon>
        <taxon>Pseudomonadota</taxon>
        <taxon>Gammaproteobacteria</taxon>
        <taxon>Pseudomonadales</taxon>
        <taxon>Pseudomonadaceae</taxon>
        <taxon>Pseudomonas</taxon>
    </lineage>
</organism>
<evidence type="ECO:0000313" key="2">
    <source>
        <dbReference type="EMBL" id="AZL71814.1"/>
    </source>
</evidence>
<sequence>MMRGSNCLCRSGLVSRKGRSAAPGFQRESGDRRGCFAALSRHKAAPTTDVQARSQASPTKKALSAMDQGFVIKASDHRNSGKFHT</sequence>
<dbReference type="Proteomes" id="UP000272622">
    <property type="component" value="Chromosome"/>
</dbReference>
<name>A0ABM7CKC2_9PSED</name>
<evidence type="ECO:0000256" key="1">
    <source>
        <dbReference type="SAM" id="MobiDB-lite"/>
    </source>
</evidence>
<proteinExistence type="predicted"/>
<feature type="compositionally biased region" description="Polar residues" evidence="1">
    <location>
        <begin position="48"/>
        <end position="58"/>
    </location>
</feature>